<dbReference type="Proteomes" id="UP000294614">
    <property type="component" value="Unassembled WGS sequence"/>
</dbReference>
<evidence type="ECO:0000256" key="4">
    <source>
        <dbReference type="ARBA" id="ARBA00022630"/>
    </source>
</evidence>
<evidence type="ECO:0000256" key="2">
    <source>
        <dbReference type="ARBA" id="ARBA00005267"/>
    </source>
</evidence>
<dbReference type="InterPro" id="IPR001226">
    <property type="entry name" value="Flavodoxin_CS"/>
</dbReference>
<comment type="cofactor">
    <cofactor evidence="1 7">
        <name>FMN</name>
        <dbReference type="ChEBI" id="CHEBI:58210"/>
    </cofactor>
</comment>
<dbReference type="EMBL" id="SMGG01000004">
    <property type="protein sequence ID" value="TCK60873.1"/>
    <property type="molecule type" value="Genomic_DNA"/>
</dbReference>
<evidence type="ECO:0000256" key="6">
    <source>
        <dbReference type="ARBA" id="ARBA00022982"/>
    </source>
</evidence>
<feature type="domain" description="Flavodoxin-like" evidence="8">
    <location>
        <begin position="4"/>
        <end position="166"/>
    </location>
</feature>
<dbReference type="NCBIfam" id="TIGR01752">
    <property type="entry name" value="flav_long"/>
    <property type="match status" value="1"/>
</dbReference>
<comment type="similarity">
    <text evidence="2 7">Belongs to the flavodoxin family.</text>
</comment>
<dbReference type="Pfam" id="PF00258">
    <property type="entry name" value="Flavodoxin_1"/>
    <property type="match status" value="1"/>
</dbReference>
<comment type="function">
    <text evidence="7">Low-potential electron donor to a number of redox enzymes.</text>
</comment>
<dbReference type="InterPro" id="IPR010086">
    <property type="entry name" value="Flavodoxin_lc"/>
</dbReference>
<keyword evidence="3 7" id="KW-0813">Transport</keyword>
<dbReference type="NCBIfam" id="NF006739">
    <property type="entry name" value="PRK09267.1-5"/>
    <property type="match status" value="1"/>
</dbReference>
<dbReference type="PROSITE" id="PS00201">
    <property type="entry name" value="FLAVODOXIN"/>
    <property type="match status" value="1"/>
</dbReference>
<dbReference type="PANTHER" id="PTHR42809:SF1">
    <property type="entry name" value="FLAVODOXIN 1"/>
    <property type="match status" value="1"/>
</dbReference>
<dbReference type="InterPro" id="IPR050619">
    <property type="entry name" value="Flavodoxin"/>
</dbReference>
<dbReference type="Gene3D" id="3.40.50.360">
    <property type="match status" value="1"/>
</dbReference>
<evidence type="ECO:0000256" key="3">
    <source>
        <dbReference type="ARBA" id="ARBA00022448"/>
    </source>
</evidence>
<dbReference type="AlphaFoldDB" id="A0A4R1KAE5"/>
<evidence type="ECO:0000256" key="5">
    <source>
        <dbReference type="ARBA" id="ARBA00022643"/>
    </source>
</evidence>
<proteinExistence type="inferred from homology"/>
<reference evidence="9 10" key="1">
    <citation type="submission" date="2019-03" db="EMBL/GenBank/DDBJ databases">
        <title>Genomic Encyclopedia of Type Strains, Phase IV (KMG-IV): sequencing the most valuable type-strain genomes for metagenomic binning, comparative biology and taxonomic classification.</title>
        <authorList>
            <person name="Goeker M."/>
        </authorList>
    </citation>
    <scope>NUCLEOTIDE SEQUENCE [LARGE SCALE GENOMIC DNA]</scope>
    <source>
        <strain evidence="9 10">DSM 24984</strain>
    </source>
</reference>
<dbReference type="SUPFAM" id="SSF52218">
    <property type="entry name" value="Flavoproteins"/>
    <property type="match status" value="1"/>
</dbReference>
<dbReference type="PIRSF" id="PIRSF038996">
    <property type="entry name" value="FldA"/>
    <property type="match status" value="1"/>
</dbReference>
<dbReference type="InterPro" id="IPR029039">
    <property type="entry name" value="Flavoprotein-like_sf"/>
</dbReference>
<name>A0A4R1KAE5_9BACT</name>
<comment type="caution">
    <text evidence="9">The sequence shown here is derived from an EMBL/GenBank/DDBJ whole genome shotgun (WGS) entry which is preliminary data.</text>
</comment>
<evidence type="ECO:0000256" key="1">
    <source>
        <dbReference type="ARBA" id="ARBA00001917"/>
    </source>
</evidence>
<protein>
    <recommendedName>
        <fullName evidence="7">Flavodoxin</fullName>
    </recommendedName>
</protein>
<dbReference type="PANTHER" id="PTHR42809">
    <property type="entry name" value="FLAVODOXIN 2"/>
    <property type="match status" value="1"/>
</dbReference>
<evidence type="ECO:0000313" key="10">
    <source>
        <dbReference type="Proteomes" id="UP000294614"/>
    </source>
</evidence>
<dbReference type="GO" id="GO:0010181">
    <property type="term" value="F:FMN binding"/>
    <property type="evidence" value="ECO:0007669"/>
    <property type="project" value="UniProtKB-UniRule"/>
</dbReference>
<dbReference type="OrthoDB" id="9790745at2"/>
<dbReference type="PROSITE" id="PS50902">
    <property type="entry name" value="FLAVODOXIN_LIKE"/>
    <property type="match status" value="1"/>
</dbReference>
<gene>
    <name evidence="9" type="ORF">C8D98_1752</name>
</gene>
<dbReference type="RefSeq" id="WP_132873734.1">
    <property type="nucleotide sequence ID" value="NZ_SMGG01000004.1"/>
</dbReference>
<dbReference type="NCBIfam" id="NF006738">
    <property type="entry name" value="PRK09267.1-4"/>
    <property type="match status" value="1"/>
</dbReference>
<organism evidence="9 10">
    <name type="scientific">Seleniivibrio woodruffii</name>
    <dbReference type="NCBI Taxonomy" id="1078050"/>
    <lineage>
        <taxon>Bacteria</taxon>
        <taxon>Pseudomonadati</taxon>
        <taxon>Deferribacterota</taxon>
        <taxon>Deferribacteres</taxon>
        <taxon>Deferribacterales</taxon>
        <taxon>Geovibrionaceae</taxon>
        <taxon>Seleniivibrio</taxon>
    </lineage>
</organism>
<keyword evidence="4 7" id="KW-0285">Flavoprotein</keyword>
<keyword evidence="6 7" id="KW-0249">Electron transport</keyword>
<evidence type="ECO:0000313" key="9">
    <source>
        <dbReference type="EMBL" id="TCK60873.1"/>
    </source>
</evidence>
<dbReference type="GO" id="GO:0009055">
    <property type="term" value="F:electron transfer activity"/>
    <property type="evidence" value="ECO:0007669"/>
    <property type="project" value="UniProtKB-UniRule"/>
</dbReference>
<accession>A0A4R1KAE5</accession>
<keyword evidence="5 7" id="KW-0288">FMN</keyword>
<evidence type="ECO:0000259" key="8">
    <source>
        <dbReference type="PROSITE" id="PS50902"/>
    </source>
</evidence>
<keyword evidence="10" id="KW-1185">Reference proteome</keyword>
<evidence type="ECO:0000256" key="7">
    <source>
        <dbReference type="PIRNR" id="PIRNR038996"/>
    </source>
</evidence>
<dbReference type="NCBIfam" id="NF006736">
    <property type="entry name" value="PRK09267.1-2"/>
    <property type="match status" value="1"/>
</dbReference>
<dbReference type="InterPro" id="IPR008254">
    <property type="entry name" value="Flavodoxin/NO_synth"/>
</dbReference>
<sequence length="170" mass="18359">MGSIGLFYGSSGGTTEGVAQKIAAALNAKGFVVDVINIANANKAVFEKYDKLILGSSTWGMGDLQDDWENFMGELEEIDFNGKTVAFFGTGDQDTYSDTFLDAMGILYEKVVDSKVNIVGTWPVDGYNFSDSKAVIDGEFIGLAIDDDNQASMTKKRIADWADMLTGQMA</sequence>